<name>A0ABR7XKD5_9BACT</name>
<dbReference type="InterPro" id="IPR050365">
    <property type="entry name" value="TIM50"/>
</dbReference>
<dbReference type="Gene3D" id="3.40.50.1000">
    <property type="entry name" value="HAD superfamily/HAD-like"/>
    <property type="match status" value="1"/>
</dbReference>
<feature type="domain" description="FCP1 homology" evidence="1">
    <location>
        <begin position="1"/>
        <end position="160"/>
    </location>
</feature>
<keyword evidence="3" id="KW-1185">Reference proteome</keyword>
<dbReference type="SUPFAM" id="SSF56784">
    <property type="entry name" value="HAD-like"/>
    <property type="match status" value="1"/>
</dbReference>
<proteinExistence type="predicted"/>
<reference evidence="2 3" key="1">
    <citation type="submission" date="2020-09" db="EMBL/GenBank/DDBJ databases">
        <title>Genome sequencing and assembly of Pontibacter sp.</title>
        <authorList>
            <person name="Chhetri G."/>
        </authorList>
    </citation>
    <scope>NUCLEOTIDE SEQUENCE [LARGE SCALE GENOMIC DNA]</scope>
    <source>
        <strain evidence="2 3">JH31</strain>
    </source>
</reference>
<dbReference type="EMBL" id="JACXAJ010000010">
    <property type="protein sequence ID" value="MBD1398764.1"/>
    <property type="molecule type" value="Genomic_DNA"/>
</dbReference>
<evidence type="ECO:0000259" key="1">
    <source>
        <dbReference type="PROSITE" id="PS50969"/>
    </source>
</evidence>
<dbReference type="PROSITE" id="PS50969">
    <property type="entry name" value="FCP1"/>
    <property type="match status" value="1"/>
</dbReference>
<dbReference type="PANTHER" id="PTHR12210">
    <property type="entry name" value="DULLARD PROTEIN PHOSPHATASE"/>
    <property type="match status" value="1"/>
</dbReference>
<dbReference type="InterPro" id="IPR023214">
    <property type="entry name" value="HAD_sf"/>
</dbReference>
<organism evidence="2 3">
    <name type="scientific">Pontibacter aquaedesilientis</name>
    <dbReference type="NCBI Taxonomy" id="2766980"/>
    <lineage>
        <taxon>Bacteria</taxon>
        <taxon>Pseudomonadati</taxon>
        <taxon>Bacteroidota</taxon>
        <taxon>Cytophagia</taxon>
        <taxon>Cytophagales</taxon>
        <taxon>Hymenobacteraceae</taxon>
        <taxon>Pontibacter</taxon>
    </lineage>
</organism>
<comment type="caution">
    <text evidence="2">The sequence shown here is derived from an EMBL/GenBank/DDBJ whole genome shotgun (WGS) entry which is preliminary data.</text>
</comment>
<gene>
    <name evidence="2" type="ORF">H9Q13_16440</name>
</gene>
<dbReference type="Proteomes" id="UP000625551">
    <property type="component" value="Unassembled WGS sequence"/>
</dbReference>
<evidence type="ECO:0000313" key="2">
    <source>
        <dbReference type="EMBL" id="MBD1398764.1"/>
    </source>
</evidence>
<dbReference type="GO" id="GO:0016787">
    <property type="term" value="F:hydrolase activity"/>
    <property type="evidence" value="ECO:0007669"/>
    <property type="project" value="UniProtKB-KW"/>
</dbReference>
<dbReference type="SMART" id="SM00577">
    <property type="entry name" value="CPDc"/>
    <property type="match status" value="1"/>
</dbReference>
<dbReference type="RefSeq" id="WP_191184885.1">
    <property type="nucleotide sequence ID" value="NZ_JACXAJ010000010.1"/>
</dbReference>
<dbReference type="Pfam" id="PF03031">
    <property type="entry name" value="NIF"/>
    <property type="match status" value="1"/>
</dbReference>
<protein>
    <submittedName>
        <fullName evidence="2">HAD family hydrolase</fullName>
    </submittedName>
</protein>
<keyword evidence="2" id="KW-0378">Hydrolase</keyword>
<sequence>MSNKLLILDLDETLIHATSIELPIKEEFKFDKYYVYKRPHLDWFLREIVQHFKVGIWSSADDIYVNEIVRQIIPEGLEFEIIWGRSRCSYKRDIDFDEYFYEKRLDKLKKRGFRLENIIIVDDTPEKSRANYGNAVHIKEFNGDLNDNELKYLHDYLLTLKDIENIRTVEKRYWRK</sequence>
<dbReference type="InterPro" id="IPR036412">
    <property type="entry name" value="HAD-like_sf"/>
</dbReference>
<accession>A0ABR7XKD5</accession>
<evidence type="ECO:0000313" key="3">
    <source>
        <dbReference type="Proteomes" id="UP000625551"/>
    </source>
</evidence>
<dbReference type="InterPro" id="IPR004274">
    <property type="entry name" value="FCP1_dom"/>
</dbReference>